<gene>
    <name evidence="1" type="ORF">ACFPXP_21175</name>
</gene>
<comment type="caution">
    <text evidence="1">The sequence shown here is derived from an EMBL/GenBank/DDBJ whole genome shotgun (WGS) entry which is preliminary data.</text>
</comment>
<protein>
    <recommendedName>
        <fullName evidence="3">Right handed beta helix domain-containing protein</fullName>
    </recommendedName>
</protein>
<sequence length="259" mass="27028">MQKIVMMFLVFALVFTGMGFSFGTPVSYAASSDVYVASGGDDTTGDGTLENPYATLSKAYAEVNTGGTIYIKDDITLLEDGNGRFLVFDKGKNITITTAPESTELAVIQRGGTGGSGVGTLIDIKSGGQLTLKNIIFDGKGETYQSNGRIINVSSTLVIEEGTILRNNNSIYGGTALYLSGSDAVIEMSGGVITDNKFSGSAGSSIKNAIYIASGTFNMTGGKVIDNSGGGELISREVSSLFPATHASRGIRLKYLVNQ</sequence>
<name>A0ABW1IUY5_9BACL</name>
<keyword evidence="2" id="KW-1185">Reference proteome</keyword>
<evidence type="ECO:0000313" key="2">
    <source>
        <dbReference type="Proteomes" id="UP001596250"/>
    </source>
</evidence>
<evidence type="ECO:0000313" key="1">
    <source>
        <dbReference type="EMBL" id="MFC5988924.1"/>
    </source>
</evidence>
<dbReference type="SUPFAM" id="SSF51126">
    <property type="entry name" value="Pectin lyase-like"/>
    <property type="match status" value="1"/>
</dbReference>
<proteinExistence type="predicted"/>
<dbReference type="InterPro" id="IPR012334">
    <property type="entry name" value="Pectin_lyas_fold"/>
</dbReference>
<accession>A0ABW1IUY5</accession>
<dbReference type="Proteomes" id="UP001596250">
    <property type="component" value="Unassembled WGS sequence"/>
</dbReference>
<dbReference type="InterPro" id="IPR011050">
    <property type="entry name" value="Pectin_lyase_fold/virulence"/>
</dbReference>
<evidence type="ECO:0008006" key="3">
    <source>
        <dbReference type="Google" id="ProtNLM"/>
    </source>
</evidence>
<dbReference type="RefSeq" id="WP_379896447.1">
    <property type="nucleotide sequence ID" value="NZ_CBCSCT010000060.1"/>
</dbReference>
<organism evidence="1 2">
    <name type="scientific">Marinicrinis lubricantis</name>
    <dbReference type="NCBI Taxonomy" id="2086470"/>
    <lineage>
        <taxon>Bacteria</taxon>
        <taxon>Bacillati</taxon>
        <taxon>Bacillota</taxon>
        <taxon>Bacilli</taxon>
        <taxon>Bacillales</taxon>
        <taxon>Paenibacillaceae</taxon>
    </lineage>
</organism>
<reference evidence="2" key="1">
    <citation type="journal article" date="2019" name="Int. J. Syst. Evol. Microbiol.">
        <title>The Global Catalogue of Microorganisms (GCM) 10K type strain sequencing project: providing services to taxonomists for standard genome sequencing and annotation.</title>
        <authorList>
            <consortium name="The Broad Institute Genomics Platform"/>
            <consortium name="The Broad Institute Genome Sequencing Center for Infectious Disease"/>
            <person name="Wu L."/>
            <person name="Ma J."/>
        </authorList>
    </citation>
    <scope>NUCLEOTIDE SEQUENCE [LARGE SCALE GENOMIC DNA]</scope>
    <source>
        <strain evidence="2">CCM 8749</strain>
    </source>
</reference>
<dbReference type="Gene3D" id="2.160.20.10">
    <property type="entry name" value="Single-stranded right-handed beta-helix, Pectin lyase-like"/>
    <property type="match status" value="1"/>
</dbReference>
<dbReference type="EMBL" id="JBHSQV010000185">
    <property type="protein sequence ID" value="MFC5988924.1"/>
    <property type="molecule type" value="Genomic_DNA"/>
</dbReference>